<feature type="compositionally biased region" description="Low complexity" evidence="2">
    <location>
        <begin position="403"/>
        <end position="414"/>
    </location>
</feature>
<feature type="region of interest" description="Disordered" evidence="2">
    <location>
        <begin position="52"/>
        <end position="98"/>
    </location>
</feature>
<evidence type="ECO:0000256" key="2">
    <source>
        <dbReference type="SAM" id="MobiDB-lite"/>
    </source>
</evidence>
<reference evidence="4" key="1">
    <citation type="submission" date="2021-01" db="EMBL/GenBank/DDBJ databases">
        <authorList>
            <person name="Corre E."/>
            <person name="Pelletier E."/>
            <person name="Niang G."/>
            <person name="Scheremetjew M."/>
            <person name="Finn R."/>
            <person name="Kale V."/>
            <person name="Holt S."/>
            <person name="Cochrane G."/>
            <person name="Meng A."/>
            <person name="Brown T."/>
            <person name="Cohen L."/>
        </authorList>
    </citation>
    <scope>NUCLEOTIDE SEQUENCE</scope>
    <source>
        <strain evidence="4">MM31A-1</strain>
    </source>
</reference>
<evidence type="ECO:0000313" key="3">
    <source>
        <dbReference type="EMBL" id="CAE0472624.1"/>
    </source>
</evidence>
<dbReference type="AlphaFoldDB" id="A0A6S8XNL3"/>
<proteinExistence type="predicted"/>
<evidence type="ECO:0000256" key="1">
    <source>
        <dbReference type="PROSITE-ProRule" id="PRU00023"/>
    </source>
</evidence>
<dbReference type="EMBL" id="HBIO01022749">
    <property type="protein sequence ID" value="CAE0472625.1"/>
    <property type="molecule type" value="Transcribed_RNA"/>
</dbReference>
<dbReference type="InterPro" id="IPR002110">
    <property type="entry name" value="Ankyrin_rpt"/>
</dbReference>
<dbReference type="PROSITE" id="PS50297">
    <property type="entry name" value="ANK_REP_REGION"/>
    <property type="match status" value="1"/>
</dbReference>
<dbReference type="PROSITE" id="PS50088">
    <property type="entry name" value="ANK_REPEAT"/>
    <property type="match status" value="1"/>
</dbReference>
<organism evidence="4">
    <name type="scientific">Chaetoceros debilis</name>
    <dbReference type="NCBI Taxonomy" id="122233"/>
    <lineage>
        <taxon>Eukaryota</taxon>
        <taxon>Sar</taxon>
        <taxon>Stramenopiles</taxon>
        <taxon>Ochrophyta</taxon>
        <taxon>Bacillariophyta</taxon>
        <taxon>Coscinodiscophyceae</taxon>
        <taxon>Chaetocerotophycidae</taxon>
        <taxon>Chaetocerotales</taxon>
        <taxon>Chaetocerotaceae</taxon>
        <taxon>Chaetoceros</taxon>
    </lineage>
</organism>
<dbReference type="EMBL" id="HBIO01022748">
    <property type="protein sequence ID" value="CAE0472624.1"/>
    <property type="molecule type" value="Transcribed_RNA"/>
</dbReference>
<feature type="region of interest" description="Disordered" evidence="2">
    <location>
        <begin position="793"/>
        <end position="815"/>
    </location>
</feature>
<sequence>MYIQATDMLLDKFAVSRIEEDILLDLVDRQINVSNSIQDSVVKTSGKRLLAEGWPMPARRKKSSKSRSASTSPREKAKANEENHSTSRTKNPSKQPRDYAKASILVPKFVGETKEEILNDYGLTLLVERIYEGLTVAESKNKKLFDARIAKDRSQKDTIMIRMKGRKDLLEAAKGLIEKVTSNKVAEHNVKKLSHDQNSIEVDIKIDATKEFGVKFRKGETGLWIESISPGQFLDITRLTTDPSITIGAAISHMWLFGRDGPDGKRKKISKLKEKNKIMRKAKSEFELTGFNNNKFVGARIVFPKDCDLSRMNVEKYVIKGHIFCRNGTVPAFYRKIKAVKNILNKQRRPSITNQSAKSKYGNAPTRRPSSSSWNDKTVPPSSARRFQPKHSQVTLSNGRNIAATSSANSQSSSLRKRRSSEEVEIIEASESAEVKKRPKVQTDKSKSFTYFAEKIKEIKETEFGGGRAEGRVHLQFALSSMWNSHKTLIGELCDENCQCGSRISELTDPVVGEYILRGKKKDKNWQVPPPLRYSAGLTKYFCPKFYPKVRSTFPILNDSQILSKLVEMWGIHQSQLSWGGRCTLSCPCLNHWETAFLPICTGEKKKRKSQMHRGGGERTPKKTSPEDIIRYRPSDEALGFYCISRGANNNIRSRECVLLSVDPNRSIKSEYLQPGMTIEAFCTGKPPEWKTVRSHLDVKKVYNALKTTGKRLQIKFKKSPDSNGRICSKDWRRGAWIGKATNGWAGGAAVSNTVTEDTASDKSVSAIHRKTGRLVAANQESSNVSMREKIARQNEKSTTISRTSNSLPSQNMASQQKSKSTIYGIAGSANISTNVLDTASDSVRATVAKIPASKSSILRQPSRRCSVPSSKKIVNFKSNISQIYFIESRRELYEQGVLPSDPHKEYKKLRATAKNGPISAMLTRIQQETTTCQNCTALEKEITKHLQNLESENEKMLLISTFRSDSERQRSKAQNDAFIRMKNELEMKKKLVKIYSKALLILAKMQDIDVKSMSLDAIHKAMGDVSKWKKDIKELDRWIKKFKTEADIKHISIPLKPNMQKSGLTLLHAAVFIGESDLAKRLIDNGAESRNHEDFGTPLELATYLLKKSRDEERTSWILKFKAVEDRLKSSRRLS</sequence>
<feature type="compositionally biased region" description="Polar residues" evidence="2">
    <location>
        <begin position="797"/>
        <end position="815"/>
    </location>
</feature>
<accession>A0A6S8XNL3</accession>
<name>A0A6S8XNL3_9STRA</name>
<evidence type="ECO:0000313" key="4">
    <source>
        <dbReference type="EMBL" id="CAE0472625.1"/>
    </source>
</evidence>
<feature type="region of interest" description="Disordered" evidence="2">
    <location>
        <begin position="348"/>
        <end position="422"/>
    </location>
</feature>
<keyword evidence="1" id="KW-0040">ANK repeat</keyword>
<feature type="compositionally biased region" description="Polar residues" evidence="2">
    <location>
        <begin position="390"/>
        <end position="400"/>
    </location>
</feature>
<feature type="repeat" description="ANK" evidence="1">
    <location>
        <begin position="1063"/>
        <end position="1095"/>
    </location>
</feature>
<gene>
    <name evidence="3" type="ORF">CDEB00056_LOCUS17477</name>
    <name evidence="4" type="ORF">CDEB00056_LOCUS17478</name>
</gene>
<protein>
    <submittedName>
        <fullName evidence="4">Uncharacterized protein</fullName>
    </submittedName>
</protein>
<feature type="compositionally biased region" description="Basic and acidic residues" evidence="2">
    <location>
        <begin position="73"/>
        <end position="85"/>
    </location>
</feature>